<feature type="region of interest" description="Disordered" evidence="1">
    <location>
        <begin position="57"/>
        <end position="92"/>
    </location>
</feature>
<keyword evidence="3" id="KW-1185">Reference proteome</keyword>
<feature type="compositionally biased region" description="Basic residues" evidence="1">
    <location>
        <begin position="57"/>
        <end position="69"/>
    </location>
</feature>
<proteinExistence type="predicted"/>
<evidence type="ECO:0000313" key="2">
    <source>
        <dbReference type="EMBL" id="KAK2941362.1"/>
    </source>
</evidence>
<feature type="compositionally biased region" description="Polar residues" evidence="1">
    <location>
        <begin position="1"/>
        <end position="10"/>
    </location>
</feature>
<comment type="caution">
    <text evidence="2">The sequence shown here is derived from an EMBL/GenBank/DDBJ whole genome shotgun (WGS) entry which is preliminary data.</text>
</comment>
<protein>
    <submittedName>
        <fullName evidence="2">Uncharacterized protein</fullName>
    </submittedName>
</protein>
<accession>A0ABQ9WPF5</accession>
<evidence type="ECO:0000313" key="3">
    <source>
        <dbReference type="Proteomes" id="UP001281761"/>
    </source>
</evidence>
<sequence length="92" mass="10354">MPFQKLSSNPEENKKRNRNKQRDGWVLLAHPHLEELDVGLLVDASLLELIERRRKTEVKRRRASVRRGGGRSAPCPSRRAAGAWGVEAGDDG</sequence>
<gene>
    <name evidence="2" type="ORF">BLNAU_23733</name>
</gene>
<feature type="region of interest" description="Disordered" evidence="1">
    <location>
        <begin position="1"/>
        <end position="23"/>
    </location>
</feature>
<dbReference type="Proteomes" id="UP001281761">
    <property type="component" value="Unassembled WGS sequence"/>
</dbReference>
<organism evidence="2 3">
    <name type="scientific">Blattamonas nauphoetae</name>
    <dbReference type="NCBI Taxonomy" id="2049346"/>
    <lineage>
        <taxon>Eukaryota</taxon>
        <taxon>Metamonada</taxon>
        <taxon>Preaxostyla</taxon>
        <taxon>Oxymonadida</taxon>
        <taxon>Blattamonas</taxon>
    </lineage>
</organism>
<evidence type="ECO:0000256" key="1">
    <source>
        <dbReference type="SAM" id="MobiDB-lite"/>
    </source>
</evidence>
<name>A0ABQ9WPF5_9EUKA</name>
<reference evidence="2 3" key="1">
    <citation type="journal article" date="2022" name="bioRxiv">
        <title>Genomics of Preaxostyla Flagellates Illuminates Evolutionary Transitions and the Path Towards Mitochondrial Loss.</title>
        <authorList>
            <person name="Novak L.V.F."/>
            <person name="Treitli S.C."/>
            <person name="Pyrih J."/>
            <person name="Halakuc P."/>
            <person name="Pipaliya S.V."/>
            <person name="Vacek V."/>
            <person name="Brzon O."/>
            <person name="Soukal P."/>
            <person name="Eme L."/>
            <person name="Dacks J.B."/>
            <person name="Karnkowska A."/>
            <person name="Elias M."/>
            <person name="Hampl V."/>
        </authorList>
    </citation>
    <scope>NUCLEOTIDE SEQUENCE [LARGE SCALE GENOMIC DNA]</scope>
    <source>
        <strain evidence="2">NAU3</strain>
        <tissue evidence="2">Gut</tissue>
    </source>
</reference>
<dbReference type="EMBL" id="JARBJD010000513">
    <property type="protein sequence ID" value="KAK2941362.1"/>
    <property type="molecule type" value="Genomic_DNA"/>
</dbReference>